<name>W6JZ37_9MICO</name>
<evidence type="ECO:0000313" key="3">
    <source>
        <dbReference type="EMBL" id="CCH74026.1"/>
    </source>
</evidence>
<dbReference type="InterPro" id="IPR036388">
    <property type="entry name" value="WH-like_DNA-bd_sf"/>
</dbReference>
<evidence type="ECO:0000259" key="2">
    <source>
        <dbReference type="Pfam" id="PF10400"/>
    </source>
</evidence>
<proteinExistence type="predicted"/>
<keyword evidence="4" id="KW-1185">Reference proteome</keyword>
<sequence length="185" mass="20625">MALQDAILVTLANGESSGYDLAKSFDVTVANYWTATAQQLYRELDKMAAEGLVSARVVEQERRPNKRVFALTEAGWTALREMTTRTPKPTAIRDELLVQVEAIDHGSEDTVRAAITAKRDASHEKLARYLRRRAAMLDGRDEAAYLRQARRLGPYLTLARGIAFEEENIAWCDWVLAVTDPGDGA</sequence>
<dbReference type="Pfam" id="PF10400">
    <property type="entry name" value="Vir_act_alpha_C"/>
    <property type="match status" value="1"/>
</dbReference>
<organism evidence="3 4">
    <name type="scientific">Nostocoides australiense Ben110</name>
    <dbReference type="NCBI Taxonomy" id="1193182"/>
    <lineage>
        <taxon>Bacteria</taxon>
        <taxon>Bacillati</taxon>
        <taxon>Actinomycetota</taxon>
        <taxon>Actinomycetes</taxon>
        <taxon>Micrococcales</taxon>
        <taxon>Intrasporangiaceae</taxon>
        <taxon>Nostocoides</taxon>
    </lineage>
</organism>
<dbReference type="RefSeq" id="WP_048699559.1">
    <property type="nucleotide sequence ID" value="NZ_HG764815.1"/>
</dbReference>
<accession>W6JZ37</accession>
<dbReference type="PANTHER" id="PTHR43252">
    <property type="entry name" value="TRANSCRIPTIONAL REGULATOR YQJI"/>
    <property type="match status" value="1"/>
</dbReference>
<dbReference type="EMBL" id="CAJA01000296">
    <property type="protein sequence ID" value="CCH74026.1"/>
    <property type="molecule type" value="Genomic_DNA"/>
</dbReference>
<comment type="caution">
    <text evidence="3">The sequence shown here is derived from an EMBL/GenBank/DDBJ whole genome shotgun (WGS) entry which is preliminary data.</text>
</comment>
<reference evidence="3 4" key="1">
    <citation type="journal article" date="2013" name="ISME J.">
        <title>A metabolic model for members of the genus Tetrasphaera involved in enhanced biological phosphorus removal.</title>
        <authorList>
            <person name="Kristiansen R."/>
            <person name="Nguyen H.T.T."/>
            <person name="Saunders A.M."/>
            <person name="Nielsen J.L."/>
            <person name="Wimmer R."/>
            <person name="Le V.Q."/>
            <person name="McIlroy S.J."/>
            <person name="Petrovski S."/>
            <person name="Seviour R.J."/>
            <person name="Calteau A."/>
            <person name="Nielsen K.L."/>
            <person name="Nielsen P.H."/>
        </authorList>
    </citation>
    <scope>NUCLEOTIDE SEQUENCE [LARGE SCALE GENOMIC DNA]</scope>
    <source>
        <strain evidence="3 4">Ben110</strain>
    </source>
</reference>
<evidence type="ECO:0000259" key="1">
    <source>
        <dbReference type="Pfam" id="PF03551"/>
    </source>
</evidence>
<dbReference type="STRING" id="1193182.BN11_3650009"/>
<dbReference type="Proteomes" id="UP000035763">
    <property type="component" value="Unassembled WGS sequence"/>
</dbReference>
<gene>
    <name evidence="3" type="ORF">BN11_3650009</name>
</gene>
<dbReference type="Gene3D" id="1.10.10.10">
    <property type="entry name" value="Winged helix-like DNA-binding domain superfamily/Winged helix DNA-binding domain"/>
    <property type="match status" value="1"/>
</dbReference>
<dbReference type="InterPro" id="IPR036390">
    <property type="entry name" value="WH_DNA-bd_sf"/>
</dbReference>
<dbReference type="OrthoDB" id="3186544at2"/>
<dbReference type="InterPro" id="IPR018309">
    <property type="entry name" value="Tscrpt_reg_PadR_C"/>
</dbReference>
<protein>
    <submittedName>
        <fullName evidence="3">Transcriptional regulatory protein</fullName>
    </submittedName>
</protein>
<feature type="domain" description="Transcription regulator PadR N-terminal" evidence="1">
    <location>
        <begin position="7"/>
        <end position="81"/>
    </location>
</feature>
<dbReference type="SUPFAM" id="SSF46785">
    <property type="entry name" value="Winged helix' DNA-binding domain"/>
    <property type="match status" value="1"/>
</dbReference>
<dbReference type="Pfam" id="PF03551">
    <property type="entry name" value="PadR"/>
    <property type="match status" value="1"/>
</dbReference>
<dbReference type="Gene3D" id="6.10.140.190">
    <property type="match status" value="1"/>
</dbReference>
<feature type="domain" description="Transcription regulator PadR C-terminal" evidence="2">
    <location>
        <begin position="92"/>
        <end position="178"/>
    </location>
</feature>
<dbReference type="PANTHER" id="PTHR43252:SF4">
    <property type="entry name" value="TRANSCRIPTIONAL REGULATORY PROTEIN"/>
    <property type="match status" value="1"/>
</dbReference>
<dbReference type="InterPro" id="IPR005149">
    <property type="entry name" value="Tscrpt_reg_PadR_N"/>
</dbReference>
<dbReference type="AlphaFoldDB" id="W6JZ37"/>
<evidence type="ECO:0000313" key="4">
    <source>
        <dbReference type="Proteomes" id="UP000035763"/>
    </source>
</evidence>